<accession>A0ABR0G0M8</accession>
<comment type="caution">
    <text evidence="2">The sequence shown here is derived from an EMBL/GenBank/DDBJ whole genome shotgun (WGS) entry which is preliminary data.</text>
</comment>
<sequence>MCQLEHKAYTVCTHVYEHAVPCKLTSRTRARCDNPEVITSAKFGFCRECRDFYAPLVTDSPYIILSYWAYKAERGINYAVHPSYVPSAELFWVSCDPAEEYRKRVHSPRNDLSTLAKVLPRYRGETRDEYLERLQYIRHATLEWAGRRRRERIESEEVVYPPAENSPSRPSLSESSRQSSQNSITDREAPQVHDETLARLCGTWTGISSKNNIAKPEREVHWTQLSVESNQASENLFPESAGFSQNNDFAQFSPGIQPTSRFSFD</sequence>
<reference evidence="2 3" key="1">
    <citation type="journal article" date="2023" name="bioRxiv">
        <title>High-quality genome assemblies of four members of thePodospora anserinaspecies complex.</title>
        <authorList>
            <person name="Ament-Velasquez S.L."/>
            <person name="Vogan A.A."/>
            <person name="Wallerman O."/>
            <person name="Hartmann F."/>
            <person name="Gautier V."/>
            <person name="Silar P."/>
            <person name="Giraud T."/>
            <person name="Johannesson H."/>
        </authorList>
    </citation>
    <scope>NUCLEOTIDE SEQUENCE [LARGE SCALE GENOMIC DNA]</scope>
    <source>
        <strain evidence="2 3">CBS 112042</strain>
    </source>
</reference>
<evidence type="ECO:0000313" key="3">
    <source>
        <dbReference type="Proteomes" id="UP001322138"/>
    </source>
</evidence>
<evidence type="ECO:0000313" key="2">
    <source>
        <dbReference type="EMBL" id="KAK4649277.1"/>
    </source>
</evidence>
<feature type="region of interest" description="Disordered" evidence="1">
    <location>
        <begin position="155"/>
        <end position="192"/>
    </location>
</feature>
<evidence type="ECO:0000256" key="1">
    <source>
        <dbReference type="SAM" id="MobiDB-lite"/>
    </source>
</evidence>
<name>A0ABR0G0M8_9PEZI</name>
<feature type="region of interest" description="Disordered" evidence="1">
    <location>
        <begin position="238"/>
        <end position="265"/>
    </location>
</feature>
<gene>
    <name evidence="2" type="ORF">QC761_117465</name>
</gene>
<dbReference type="RefSeq" id="XP_062738252.1">
    <property type="nucleotide sequence ID" value="XM_062875028.1"/>
</dbReference>
<dbReference type="Proteomes" id="UP001322138">
    <property type="component" value="Unassembled WGS sequence"/>
</dbReference>
<dbReference type="GeneID" id="87894510"/>
<keyword evidence="3" id="KW-1185">Reference proteome</keyword>
<organism evidence="2 3">
    <name type="scientific">Podospora bellae-mahoneyi</name>
    <dbReference type="NCBI Taxonomy" id="2093777"/>
    <lineage>
        <taxon>Eukaryota</taxon>
        <taxon>Fungi</taxon>
        <taxon>Dikarya</taxon>
        <taxon>Ascomycota</taxon>
        <taxon>Pezizomycotina</taxon>
        <taxon>Sordariomycetes</taxon>
        <taxon>Sordariomycetidae</taxon>
        <taxon>Sordariales</taxon>
        <taxon>Podosporaceae</taxon>
        <taxon>Podospora</taxon>
    </lineage>
</organism>
<feature type="compositionally biased region" description="Low complexity" evidence="1">
    <location>
        <begin position="165"/>
        <end position="183"/>
    </location>
</feature>
<feature type="compositionally biased region" description="Polar residues" evidence="1">
    <location>
        <begin position="242"/>
        <end position="265"/>
    </location>
</feature>
<dbReference type="EMBL" id="JAFFGZ010000001">
    <property type="protein sequence ID" value="KAK4649277.1"/>
    <property type="molecule type" value="Genomic_DNA"/>
</dbReference>
<protein>
    <submittedName>
        <fullName evidence="2">Uncharacterized protein</fullName>
    </submittedName>
</protein>
<proteinExistence type="predicted"/>